<feature type="transmembrane region" description="Helical" evidence="12">
    <location>
        <begin position="55"/>
        <end position="82"/>
    </location>
</feature>
<keyword evidence="11" id="KW-0449">Lipoprotein</keyword>
<keyword evidence="9" id="KW-0564">Palmitate</keyword>
<dbReference type="PANTHER" id="PTHR12428">
    <property type="entry name" value="OXA1"/>
    <property type="match status" value="1"/>
</dbReference>
<keyword evidence="2 12" id="KW-0813">Transport</keyword>
<dbReference type="Proteomes" id="UP000682403">
    <property type="component" value="Unassembled WGS sequence"/>
</dbReference>
<gene>
    <name evidence="12 14" type="primary">yidC</name>
    <name evidence="14" type="ORF">J9317_17785</name>
</gene>
<evidence type="ECO:0000256" key="4">
    <source>
        <dbReference type="ARBA" id="ARBA00022692"/>
    </source>
</evidence>
<accession>A0ABS5LIL2</accession>
<evidence type="ECO:0000313" key="15">
    <source>
        <dbReference type="Proteomes" id="UP000682403"/>
    </source>
</evidence>
<dbReference type="InterPro" id="IPR028055">
    <property type="entry name" value="YidC/Oxa/ALB_C"/>
</dbReference>
<evidence type="ECO:0000256" key="12">
    <source>
        <dbReference type="HAMAP-Rule" id="MF_01811"/>
    </source>
</evidence>
<dbReference type="NCBIfam" id="TIGR03592">
    <property type="entry name" value="yidC_oxa1_cterm"/>
    <property type="match status" value="1"/>
</dbReference>
<comment type="function">
    <text evidence="12">Required for the insertion and/or proper folding and/or complex formation of integral membrane proteins into the membrane. Involved in integration of membrane proteins that insert both dependently and independently of the Sec translocase complex, as well as at least some lipoproteins.</text>
</comment>
<dbReference type="InterPro" id="IPR001708">
    <property type="entry name" value="YidC/ALB3/OXA1/COX18"/>
</dbReference>
<keyword evidence="5 12" id="KW-0732">Signal</keyword>
<comment type="subcellular location">
    <subcellularLocation>
        <location evidence="1 12">Cell membrane</location>
        <topology evidence="1 12">Multi-pass membrane protein</topology>
    </subcellularLocation>
</comment>
<evidence type="ECO:0000256" key="6">
    <source>
        <dbReference type="ARBA" id="ARBA00022927"/>
    </source>
</evidence>
<keyword evidence="8 12" id="KW-0472">Membrane</keyword>
<evidence type="ECO:0000259" key="13">
    <source>
        <dbReference type="Pfam" id="PF02096"/>
    </source>
</evidence>
<proteinExistence type="inferred from homology"/>
<comment type="similarity">
    <text evidence="12">Belongs to the OXA1/ALB3/YidC family. Type 2 subfamily.</text>
</comment>
<keyword evidence="3 12" id="KW-1003">Cell membrane</keyword>
<feature type="transmembrane region" description="Helical" evidence="12">
    <location>
        <begin position="176"/>
        <end position="197"/>
    </location>
</feature>
<feature type="transmembrane region" description="Helical" evidence="12">
    <location>
        <begin position="143"/>
        <end position="164"/>
    </location>
</feature>
<evidence type="ECO:0000256" key="9">
    <source>
        <dbReference type="ARBA" id="ARBA00023139"/>
    </source>
</evidence>
<dbReference type="InterPro" id="IPR047196">
    <property type="entry name" value="YidC_ALB_C"/>
</dbReference>
<reference evidence="14 15" key="1">
    <citation type="submission" date="2021-04" db="EMBL/GenBank/DDBJ databases">
        <title>Metabacillus sp. strain KIGAM252 whole genome sequence.</title>
        <authorList>
            <person name="Seo M.-J."/>
            <person name="Cho E.-S."/>
            <person name="Hwang C.Y."/>
            <person name="Yoon D.J."/>
        </authorList>
    </citation>
    <scope>NUCLEOTIDE SEQUENCE [LARGE SCALE GENOMIC DNA]</scope>
    <source>
        <strain evidence="14 15">KIGAM252</strain>
    </source>
</reference>
<evidence type="ECO:0000313" key="14">
    <source>
        <dbReference type="EMBL" id="MBS2970599.1"/>
    </source>
</evidence>
<evidence type="ECO:0000256" key="2">
    <source>
        <dbReference type="ARBA" id="ARBA00022448"/>
    </source>
</evidence>
<keyword evidence="4 12" id="KW-0812">Transmembrane</keyword>
<dbReference type="EMBL" id="JAGVRK010000001">
    <property type="protein sequence ID" value="MBS2970599.1"/>
    <property type="molecule type" value="Genomic_DNA"/>
</dbReference>
<keyword evidence="10 12" id="KW-0143">Chaperone</keyword>
<evidence type="ECO:0000256" key="3">
    <source>
        <dbReference type="ARBA" id="ARBA00022475"/>
    </source>
</evidence>
<evidence type="ECO:0000256" key="5">
    <source>
        <dbReference type="ARBA" id="ARBA00022729"/>
    </source>
</evidence>
<sequence length="272" mass="30899">MPNHSSMFTFLKRSSLLLLTFSVLLLSGCSADHTPINSETTGFFNHFVVFPFSALIKYTASLFGGSYGVAIILVTFLVRLLLMPFMMKQYKNQQQMKKKMAILQPEMKKLQEKYKDKKKDPESQRLMQQETLQLYQKHGYNPLAMGCLPILIQTPILFGFYFAIQRTPEIAAHSFLWFDLGHTDAIMPFIAAAVYFLQAKVSQMDMPAEQQKQMAMVAYVMPIMMGAASFGAAAFLPLYWTIGGMFVILQTLLAKHLYKEKDLSAVPKTLEN</sequence>
<feature type="transmembrane region" description="Helical" evidence="12">
    <location>
        <begin position="217"/>
        <end position="236"/>
    </location>
</feature>
<name>A0ABS5LIL2_9BACI</name>
<dbReference type="CDD" id="cd20070">
    <property type="entry name" value="5TM_YidC_Alb3"/>
    <property type="match status" value="1"/>
</dbReference>
<dbReference type="Pfam" id="PF02096">
    <property type="entry name" value="60KD_IMP"/>
    <property type="match status" value="1"/>
</dbReference>
<evidence type="ECO:0000256" key="11">
    <source>
        <dbReference type="ARBA" id="ARBA00023288"/>
    </source>
</evidence>
<dbReference type="HAMAP" id="MF_01811">
    <property type="entry name" value="YidC_type2"/>
    <property type="match status" value="1"/>
</dbReference>
<protein>
    <recommendedName>
        <fullName evidence="12">Membrane protein insertase YidC</fullName>
    </recommendedName>
    <alternativeName>
        <fullName evidence="12">Foldase YidC</fullName>
    </alternativeName>
    <alternativeName>
        <fullName evidence="12">Membrane integrase YidC</fullName>
    </alternativeName>
    <alternativeName>
        <fullName evidence="12">Membrane protein YidC</fullName>
    </alternativeName>
</protein>
<keyword evidence="15" id="KW-1185">Reference proteome</keyword>
<dbReference type="RefSeq" id="WP_211561116.1">
    <property type="nucleotide sequence ID" value="NZ_JAGVRK010000001.1"/>
</dbReference>
<organism evidence="14 15">
    <name type="scientific">Metabacillus flavus</name>
    <dbReference type="NCBI Taxonomy" id="2823519"/>
    <lineage>
        <taxon>Bacteria</taxon>
        <taxon>Bacillati</taxon>
        <taxon>Bacillota</taxon>
        <taxon>Bacilli</taxon>
        <taxon>Bacillales</taxon>
        <taxon>Bacillaceae</taxon>
        <taxon>Metabacillus</taxon>
    </lineage>
</organism>
<dbReference type="InterPro" id="IPR023060">
    <property type="entry name" value="YidC/YidC1/YidC2_Firmicutes"/>
</dbReference>
<comment type="caution">
    <text evidence="14">The sequence shown here is derived from an EMBL/GenBank/DDBJ whole genome shotgun (WGS) entry which is preliminary data.</text>
</comment>
<feature type="domain" description="Membrane insertase YidC/Oxa/ALB C-terminal" evidence="13">
    <location>
        <begin position="67"/>
        <end position="254"/>
    </location>
</feature>
<evidence type="ECO:0000256" key="10">
    <source>
        <dbReference type="ARBA" id="ARBA00023186"/>
    </source>
</evidence>
<dbReference type="PANTHER" id="PTHR12428:SF65">
    <property type="entry name" value="CYTOCHROME C OXIDASE ASSEMBLY PROTEIN COX18, MITOCHONDRIAL"/>
    <property type="match status" value="1"/>
</dbReference>
<evidence type="ECO:0000256" key="1">
    <source>
        <dbReference type="ARBA" id="ARBA00004651"/>
    </source>
</evidence>
<evidence type="ECO:0000256" key="7">
    <source>
        <dbReference type="ARBA" id="ARBA00022989"/>
    </source>
</evidence>
<keyword evidence="6 12" id="KW-0653">Protein transport</keyword>
<keyword evidence="7 12" id="KW-1133">Transmembrane helix</keyword>
<evidence type="ECO:0000256" key="8">
    <source>
        <dbReference type="ARBA" id="ARBA00023136"/>
    </source>
</evidence>